<evidence type="ECO:0000256" key="3">
    <source>
        <dbReference type="ARBA" id="ARBA00022692"/>
    </source>
</evidence>
<dbReference type="InterPro" id="IPR051461">
    <property type="entry name" value="UPF0750_membrane"/>
</dbReference>
<evidence type="ECO:0000313" key="8">
    <source>
        <dbReference type="Proteomes" id="UP000267017"/>
    </source>
</evidence>
<reference evidence="7 8" key="1">
    <citation type="submission" date="2018-11" db="EMBL/GenBank/DDBJ databases">
        <title>Genome sequencing of Paenibacillus sp. KCOM 3021 (= ChDC PVNT-B20).</title>
        <authorList>
            <person name="Kook J.-K."/>
            <person name="Park S.-N."/>
            <person name="Lim Y.K."/>
        </authorList>
    </citation>
    <scope>NUCLEOTIDE SEQUENCE [LARGE SCALE GENOMIC DNA]</scope>
    <source>
        <strain evidence="7 8">KCOM 3021</strain>
    </source>
</reference>
<keyword evidence="4 6" id="KW-1133">Transmembrane helix</keyword>
<protein>
    <submittedName>
        <fullName evidence="7">YitT family protein</fullName>
    </submittedName>
</protein>
<feature type="transmembrane region" description="Helical" evidence="6">
    <location>
        <begin position="180"/>
        <end position="199"/>
    </location>
</feature>
<evidence type="ECO:0000256" key="4">
    <source>
        <dbReference type="ARBA" id="ARBA00022989"/>
    </source>
</evidence>
<accession>A0A3P3U836</accession>
<feature type="transmembrane region" description="Helical" evidence="6">
    <location>
        <begin position="51"/>
        <end position="73"/>
    </location>
</feature>
<comment type="caution">
    <text evidence="7">The sequence shown here is derived from an EMBL/GenBank/DDBJ whole genome shotgun (WGS) entry which is preliminary data.</text>
</comment>
<gene>
    <name evidence="7" type="ORF">EHV15_29025</name>
</gene>
<name>A0A3P3U836_9BACL</name>
<dbReference type="OrthoDB" id="2865957at2"/>
<feature type="transmembrane region" description="Helical" evidence="6">
    <location>
        <begin position="152"/>
        <end position="174"/>
    </location>
</feature>
<dbReference type="GO" id="GO:0005886">
    <property type="term" value="C:plasma membrane"/>
    <property type="evidence" value="ECO:0007669"/>
    <property type="project" value="UniProtKB-SubCell"/>
</dbReference>
<dbReference type="InterPro" id="IPR003740">
    <property type="entry name" value="YitT"/>
</dbReference>
<keyword evidence="2" id="KW-1003">Cell membrane</keyword>
<evidence type="ECO:0000256" key="1">
    <source>
        <dbReference type="ARBA" id="ARBA00004651"/>
    </source>
</evidence>
<evidence type="ECO:0000256" key="6">
    <source>
        <dbReference type="SAM" id="Phobius"/>
    </source>
</evidence>
<keyword evidence="3 6" id="KW-0812">Transmembrane</keyword>
<proteinExistence type="predicted"/>
<comment type="subcellular location">
    <subcellularLocation>
        <location evidence="1">Cell membrane</location>
        <topology evidence="1">Multi-pass membrane protein</topology>
    </subcellularLocation>
</comment>
<dbReference type="Pfam" id="PF02588">
    <property type="entry name" value="YitT_membrane"/>
    <property type="match status" value="1"/>
</dbReference>
<keyword evidence="5 6" id="KW-0472">Membrane</keyword>
<dbReference type="RefSeq" id="WP_128634299.1">
    <property type="nucleotide sequence ID" value="NZ_RRCN01000001.1"/>
</dbReference>
<feature type="transmembrane region" description="Helical" evidence="6">
    <location>
        <begin position="112"/>
        <end position="131"/>
    </location>
</feature>
<dbReference type="Proteomes" id="UP000267017">
    <property type="component" value="Unassembled WGS sequence"/>
</dbReference>
<evidence type="ECO:0000256" key="2">
    <source>
        <dbReference type="ARBA" id="ARBA00022475"/>
    </source>
</evidence>
<dbReference type="AlphaFoldDB" id="A0A3P3U836"/>
<dbReference type="PANTHER" id="PTHR33545:SF10">
    <property type="entry name" value="UPF0750 MEMBRANE PROTEIN YPJC"/>
    <property type="match status" value="1"/>
</dbReference>
<keyword evidence="8" id="KW-1185">Reference proteome</keyword>
<organism evidence="7 8">
    <name type="scientific">Paenibacillus oralis</name>
    <dbReference type="NCBI Taxonomy" id="2490856"/>
    <lineage>
        <taxon>Bacteria</taxon>
        <taxon>Bacillati</taxon>
        <taxon>Bacillota</taxon>
        <taxon>Bacilli</taxon>
        <taxon>Bacillales</taxon>
        <taxon>Paenibacillaceae</taxon>
        <taxon>Paenibacillus</taxon>
    </lineage>
</organism>
<dbReference type="PANTHER" id="PTHR33545">
    <property type="entry name" value="UPF0750 MEMBRANE PROTEIN YITT-RELATED"/>
    <property type="match status" value="1"/>
</dbReference>
<sequence>MRNKTRWQVDGKSLLIMMFGSCLLAFAYYHINFQNGLSEGGFVGLALLGKYLFNLPPALTMIVLDVPIVLLAWFFKGRKFVLNTLFSSLAFSAFYELCEQFSPLMIDLRNNLPLAALLSGLLTGIGAGLVLRAGGASGGDDILSMLLSQWSGIKIGAMFVLMDAIVLTISLLYLPFKETLFTIMAVLIAGKVITWTVHYGHGQLTPLRVPHRVKVKEKTARA</sequence>
<feature type="transmembrane region" description="Helical" evidence="6">
    <location>
        <begin position="12"/>
        <end position="31"/>
    </location>
</feature>
<dbReference type="EMBL" id="RRCN01000001">
    <property type="protein sequence ID" value="RRJ66517.1"/>
    <property type="molecule type" value="Genomic_DNA"/>
</dbReference>
<evidence type="ECO:0000256" key="5">
    <source>
        <dbReference type="ARBA" id="ARBA00023136"/>
    </source>
</evidence>
<evidence type="ECO:0000313" key="7">
    <source>
        <dbReference type="EMBL" id="RRJ66517.1"/>
    </source>
</evidence>